<reference evidence="2 3" key="1">
    <citation type="submission" date="2016-10" db="EMBL/GenBank/DDBJ databases">
        <authorList>
            <person name="de Groot N.N."/>
        </authorList>
    </citation>
    <scope>NUCLEOTIDE SEQUENCE [LARGE SCALE GENOMIC DNA]</scope>
    <source>
        <strain evidence="2 3">NE2</strain>
    </source>
</reference>
<dbReference type="Proteomes" id="UP000198755">
    <property type="component" value="Unassembled WGS sequence"/>
</dbReference>
<keyword evidence="3" id="KW-1185">Reference proteome</keyword>
<gene>
    <name evidence="2" type="ORF">SAMN05444581_10856</name>
</gene>
<protein>
    <submittedName>
        <fullName evidence="2">Uncharacterized protein</fullName>
    </submittedName>
</protein>
<sequence length="95" mass="10119">MPDAYVIEIGGRTAGIVARDPRDLNFNFFAATHSFNAMEGQRFSDPLAAERVARHLAKHGSLPRASEQSGRSSEEPAKLKFPLSGAVPGAAGVKI</sequence>
<feature type="region of interest" description="Disordered" evidence="1">
    <location>
        <begin position="58"/>
        <end position="95"/>
    </location>
</feature>
<evidence type="ECO:0000313" key="3">
    <source>
        <dbReference type="Proteomes" id="UP000198755"/>
    </source>
</evidence>
<evidence type="ECO:0000256" key="1">
    <source>
        <dbReference type="SAM" id="MobiDB-lite"/>
    </source>
</evidence>
<name>A0A1I3ZP17_9HYPH</name>
<dbReference type="RefSeq" id="WP_091681949.1">
    <property type="nucleotide sequence ID" value="NZ_FOSN01000008.1"/>
</dbReference>
<evidence type="ECO:0000313" key="2">
    <source>
        <dbReference type="EMBL" id="SFK45289.1"/>
    </source>
</evidence>
<accession>A0A1I3ZP17</accession>
<dbReference type="AlphaFoldDB" id="A0A1I3ZP17"/>
<organism evidence="2 3">
    <name type="scientific">Methylocapsa palsarum</name>
    <dbReference type="NCBI Taxonomy" id="1612308"/>
    <lineage>
        <taxon>Bacteria</taxon>
        <taxon>Pseudomonadati</taxon>
        <taxon>Pseudomonadota</taxon>
        <taxon>Alphaproteobacteria</taxon>
        <taxon>Hyphomicrobiales</taxon>
        <taxon>Beijerinckiaceae</taxon>
        <taxon>Methylocapsa</taxon>
    </lineage>
</organism>
<proteinExistence type="predicted"/>
<dbReference type="OrthoDB" id="7584850at2"/>
<dbReference type="EMBL" id="FOSN01000008">
    <property type="protein sequence ID" value="SFK45289.1"/>
    <property type="molecule type" value="Genomic_DNA"/>
</dbReference>